<organism evidence="2">
    <name type="scientific">Tortanus forcipatus</name>
    <dbReference type="NCBI Taxonomy" id="197020"/>
    <lineage>
        <taxon>Eukaryota</taxon>
        <taxon>Metazoa</taxon>
        <taxon>Ecdysozoa</taxon>
        <taxon>Arthropoda</taxon>
        <taxon>Crustacea</taxon>
        <taxon>Multicrustacea</taxon>
        <taxon>Hexanauplia</taxon>
        <taxon>Copepoda</taxon>
        <taxon>Calanoida</taxon>
        <taxon>Tortanidae</taxon>
        <taxon>Tortanus</taxon>
    </lineage>
</organism>
<reference evidence="2" key="1">
    <citation type="journal article" date="2015" name="Sci. Rep.">
        <title>Spliced leader RNA trans-splicing discovered in copepods.</title>
        <authorList>
            <person name="Yang F."/>
            <person name="Xu D."/>
            <person name="Zhuang Y."/>
            <person name="Yi X."/>
            <person name="Huang Y."/>
            <person name="Chen H."/>
            <person name="Lin S."/>
            <person name="Campbell D.A."/>
            <person name="Sturm N.R."/>
            <person name="Liu G."/>
            <person name="Zhang H."/>
        </authorList>
    </citation>
    <scope>NUCLEOTIDE SEQUENCE</scope>
</reference>
<dbReference type="Pfam" id="PF02798">
    <property type="entry name" value="GST_N"/>
    <property type="match status" value="1"/>
</dbReference>
<dbReference type="SUPFAM" id="SSF47616">
    <property type="entry name" value="GST C-terminal domain-like"/>
    <property type="match status" value="1"/>
</dbReference>
<dbReference type="PANTHER" id="PTHR43969">
    <property type="entry name" value="GLUTATHIONE S TRANSFERASE D10, ISOFORM A-RELATED"/>
    <property type="match status" value="1"/>
</dbReference>
<protein>
    <submittedName>
        <fullName evidence="2">Glutathione S-transferase delta-epsilon 2</fullName>
    </submittedName>
</protein>
<keyword evidence="2" id="KW-0808">Transferase</keyword>
<dbReference type="SUPFAM" id="SSF52833">
    <property type="entry name" value="Thioredoxin-like"/>
    <property type="match status" value="1"/>
</dbReference>
<dbReference type="InterPro" id="IPR036282">
    <property type="entry name" value="Glutathione-S-Trfase_C_sf"/>
</dbReference>
<dbReference type="InterPro" id="IPR040079">
    <property type="entry name" value="Glutathione_S-Trfase"/>
</dbReference>
<proteinExistence type="evidence at transcript level"/>
<dbReference type="EMBL" id="KT755427">
    <property type="protein sequence ID" value="ALS05261.1"/>
    <property type="molecule type" value="mRNA"/>
</dbReference>
<dbReference type="SFLD" id="SFLDS00019">
    <property type="entry name" value="Glutathione_Transferase_(cytos"/>
    <property type="match status" value="1"/>
</dbReference>
<sequence length="128" mass="14619">MTTIDIYGMDLSAPVRIVQMTAECLGIKYNFKKVDLLAGENMTPEYLKINPMHNIPAVVDGDLNMNESRAVAGYLVNKYGKDDKLYPKDPVTRYYVDHRLYFDMGVLYKAFGDIVYPVMFGSFKAEQK</sequence>
<dbReference type="PROSITE" id="PS50404">
    <property type="entry name" value="GST_NTER"/>
    <property type="match status" value="1"/>
</dbReference>
<dbReference type="GO" id="GO:0004364">
    <property type="term" value="F:glutathione transferase activity"/>
    <property type="evidence" value="ECO:0007669"/>
    <property type="project" value="TreeGrafter"/>
</dbReference>
<evidence type="ECO:0000313" key="2">
    <source>
        <dbReference type="EMBL" id="ALS05261.1"/>
    </source>
</evidence>
<dbReference type="GO" id="GO:0006749">
    <property type="term" value="P:glutathione metabolic process"/>
    <property type="evidence" value="ECO:0007669"/>
    <property type="project" value="TreeGrafter"/>
</dbReference>
<dbReference type="PANTHER" id="PTHR43969:SF9">
    <property type="entry name" value="GLUTATHIONE S TRANSFERASE D10, ISOFORM A-RELATED"/>
    <property type="match status" value="1"/>
</dbReference>
<dbReference type="SFLD" id="SFLDG00358">
    <property type="entry name" value="Main_(cytGST)"/>
    <property type="match status" value="1"/>
</dbReference>
<dbReference type="Gene3D" id="1.20.1050.10">
    <property type="match status" value="1"/>
</dbReference>
<feature type="domain" description="GST N-terminal" evidence="1">
    <location>
        <begin position="2"/>
        <end position="83"/>
    </location>
</feature>
<dbReference type="InterPro" id="IPR004045">
    <property type="entry name" value="Glutathione_S-Trfase_N"/>
</dbReference>
<dbReference type="InterPro" id="IPR036249">
    <property type="entry name" value="Thioredoxin-like_sf"/>
</dbReference>
<accession>A0A0U2V868</accession>
<evidence type="ECO:0000259" key="1">
    <source>
        <dbReference type="PROSITE" id="PS50404"/>
    </source>
</evidence>
<dbReference type="Gene3D" id="3.40.30.10">
    <property type="entry name" value="Glutaredoxin"/>
    <property type="match status" value="1"/>
</dbReference>
<name>A0A0U2V868_9MAXI</name>
<dbReference type="FunFam" id="3.40.30.10:FF:000034">
    <property type="entry name" value="glutathione S-transferase 1"/>
    <property type="match status" value="1"/>
</dbReference>
<dbReference type="AlphaFoldDB" id="A0A0U2V868"/>